<gene>
    <name evidence="1" type="ORF">GUJ93_ZPchr0001g30207</name>
</gene>
<organism evidence="1 2">
    <name type="scientific">Zizania palustris</name>
    <name type="common">Northern wild rice</name>
    <dbReference type="NCBI Taxonomy" id="103762"/>
    <lineage>
        <taxon>Eukaryota</taxon>
        <taxon>Viridiplantae</taxon>
        <taxon>Streptophyta</taxon>
        <taxon>Embryophyta</taxon>
        <taxon>Tracheophyta</taxon>
        <taxon>Spermatophyta</taxon>
        <taxon>Magnoliopsida</taxon>
        <taxon>Liliopsida</taxon>
        <taxon>Poales</taxon>
        <taxon>Poaceae</taxon>
        <taxon>BOP clade</taxon>
        <taxon>Oryzoideae</taxon>
        <taxon>Oryzeae</taxon>
        <taxon>Zizaniinae</taxon>
        <taxon>Zizania</taxon>
    </lineage>
</organism>
<comment type="caution">
    <text evidence="1">The sequence shown here is derived from an EMBL/GenBank/DDBJ whole genome shotgun (WGS) entry which is preliminary data.</text>
</comment>
<accession>A0A8J5VM56</accession>
<evidence type="ECO:0000313" key="2">
    <source>
        <dbReference type="Proteomes" id="UP000729402"/>
    </source>
</evidence>
<sequence length="174" mass="18624">MTRRTFKWAVTPVDTPNQGWPWLDSTLTLHRLGPASACVRASAWGCVVAPLATPGRVAVGFVLVGACGRASGRARACGCASTHSALVGPTHPAGFARSVSSACAVGSLRMRASPLHLSARIHRFLRPQSSIQYSLLSLHQSRALLNHHVADCARLGWSAGLSPHHPRRQQPHQH</sequence>
<keyword evidence="2" id="KW-1185">Reference proteome</keyword>
<reference evidence="1" key="1">
    <citation type="journal article" date="2021" name="bioRxiv">
        <title>Whole Genome Assembly and Annotation of Northern Wild Rice, Zizania palustris L., Supports a Whole Genome Duplication in the Zizania Genus.</title>
        <authorList>
            <person name="Haas M."/>
            <person name="Kono T."/>
            <person name="Macchietto M."/>
            <person name="Millas R."/>
            <person name="McGilp L."/>
            <person name="Shao M."/>
            <person name="Duquette J."/>
            <person name="Hirsch C.N."/>
            <person name="Kimball J."/>
        </authorList>
    </citation>
    <scope>NUCLEOTIDE SEQUENCE</scope>
    <source>
        <tissue evidence="1">Fresh leaf tissue</tissue>
    </source>
</reference>
<dbReference type="EMBL" id="JAAALK010000288">
    <property type="protein sequence ID" value="KAG8052983.1"/>
    <property type="molecule type" value="Genomic_DNA"/>
</dbReference>
<dbReference type="AlphaFoldDB" id="A0A8J5VM56"/>
<evidence type="ECO:0000313" key="1">
    <source>
        <dbReference type="EMBL" id="KAG8052983.1"/>
    </source>
</evidence>
<proteinExistence type="predicted"/>
<name>A0A8J5VM56_ZIZPA</name>
<reference evidence="1" key="2">
    <citation type="submission" date="2021-02" db="EMBL/GenBank/DDBJ databases">
        <authorList>
            <person name="Kimball J.A."/>
            <person name="Haas M.W."/>
            <person name="Macchietto M."/>
            <person name="Kono T."/>
            <person name="Duquette J."/>
            <person name="Shao M."/>
        </authorList>
    </citation>
    <scope>NUCLEOTIDE SEQUENCE</scope>
    <source>
        <tissue evidence="1">Fresh leaf tissue</tissue>
    </source>
</reference>
<dbReference type="Proteomes" id="UP000729402">
    <property type="component" value="Unassembled WGS sequence"/>
</dbReference>
<protein>
    <submittedName>
        <fullName evidence="1">Uncharacterized protein</fullName>
    </submittedName>
</protein>